<dbReference type="InterPro" id="IPR000904">
    <property type="entry name" value="Sec7_dom"/>
</dbReference>
<keyword evidence="2" id="KW-0472">Membrane</keyword>
<feature type="compositionally biased region" description="Basic and acidic residues" evidence="1">
    <location>
        <begin position="726"/>
        <end position="742"/>
    </location>
</feature>
<gene>
    <name evidence="4" type="ORF">POVWA1_047870</name>
    <name evidence="5" type="ORF">POVWA2_046810</name>
</gene>
<dbReference type="SUPFAM" id="SSF48425">
    <property type="entry name" value="Sec7 domain"/>
    <property type="match status" value="1"/>
</dbReference>
<feature type="region of interest" description="Disordered" evidence="1">
    <location>
        <begin position="2783"/>
        <end position="2832"/>
    </location>
</feature>
<feature type="region of interest" description="Disordered" evidence="1">
    <location>
        <begin position="1661"/>
        <end position="1752"/>
    </location>
</feature>
<dbReference type="Proteomes" id="UP000078550">
    <property type="component" value="Unassembled WGS sequence"/>
</dbReference>
<dbReference type="GO" id="GO:0032012">
    <property type="term" value="P:regulation of ARF protein signal transduction"/>
    <property type="evidence" value="ECO:0007669"/>
    <property type="project" value="InterPro"/>
</dbReference>
<reference evidence="4" key="1">
    <citation type="submission" date="2016-05" db="EMBL/GenBank/DDBJ databases">
        <authorList>
            <person name="Lavstsen T."/>
            <person name="Jespersen J.S."/>
        </authorList>
    </citation>
    <scope>NUCLEOTIDE SEQUENCE [LARGE SCALE GENOMIC DNA]</scope>
</reference>
<feature type="compositionally biased region" description="Acidic residues" evidence="1">
    <location>
        <begin position="1726"/>
        <end position="1751"/>
    </location>
</feature>
<evidence type="ECO:0000313" key="7">
    <source>
        <dbReference type="Proteomes" id="UP000078555"/>
    </source>
</evidence>
<evidence type="ECO:0000313" key="5">
    <source>
        <dbReference type="EMBL" id="SBT43893.1"/>
    </source>
</evidence>
<name>A0A1A8ZHS5_PLAOA</name>
<evidence type="ECO:0000313" key="6">
    <source>
        <dbReference type="Proteomes" id="UP000078550"/>
    </source>
</evidence>
<keyword evidence="2" id="KW-1133">Transmembrane helix</keyword>
<feature type="compositionally biased region" description="Basic and acidic residues" evidence="1">
    <location>
        <begin position="884"/>
        <end position="896"/>
    </location>
</feature>
<dbReference type="Pfam" id="PF01369">
    <property type="entry name" value="Sec7"/>
    <property type="match status" value="2"/>
</dbReference>
<evidence type="ECO:0000256" key="2">
    <source>
        <dbReference type="SAM" id="Phobius"/>
    </source>
</evidence>
<evidence type="ECO:0000259" key="3">
    <source>
        <dbReference type="PROSITE" id="PS50190"/>
    </source>
</evidence>
<dbReference type="SMART" id="SM00222">
    <property type="entry name" value="Sec7"/>
    <property type="match status" value="2"/>
</dbReference>
<feature type="region of interest" description="Disordered" evidence="1">
    <location>
        <begin position="930"/>
        <end position="965"/>
    </location>
</feature>
<feature type="compositionally biased region" description="Basic and acidic residues" evidence="1">
    <location>
        <begin position="2797"/>
        <end position="2811"/>
    </location>
</feature>
<feature type="compositionally biased region" description="Basic and acidic residues" evidence="1">
    <location>
        <begin position="2818"/>
        <end position="2830"/>
    </location>
</feature>
<dbReference type="PANTHER" id="PTHR10663:SF388">
    <property type="entry name" value="GOLGI-SPECIFIC BREFELDIN A-RESISTANCE GUANINE NUCLEOTIDE EXCHANGE FACTOR 1"/>
    <property type="match status" value="1"/>
</dbReference>
<feature type="domain" description="SEC7" evidence="3">
    <location>
        <begin position="1050"/>
        <end position="1397"/>
    </location>
</feature>
<dbReference type="GO" id="GO:0005737">
    <property type="term" value="C:cytoplasm"/>
    <property type="evidence" value="ECO:0007669"/>
    <property type="project" value="UniProtKB-ARBA"/>
</dbReference>
<feature type="compositionally biased region" description="Basic and acidic residues" evidence="1">
    <location>
        <begin position="1675"/>
        <end position="1725"/>
    </location>
</feature>
<feature type="compositionally biased region" description="Acidic residues" evidence="1">
    <location>
        <begin position="2075"/>
        <end position="2105"/>
    </location>
</feature>
<dbReference type="InterPro" id="IPR023394">
    <property type="entry name" value="Sec7_C_sf"/>
</dbReference>
<feature type="compositionally biased region" description="Basic and acidic residues" evidence="1">
    <location>
        <begin position="949"/>
        <end position="965"/>
    </location>
</feature>
<keyword evidence="7" id="KW-1185">Reference proteome</keyword>
<feature type="compositionally biased region" description="Low complexity" evidence="1">
    <location>
        <begin position="1950"/>
        <end position="1962"/>
    </location>
</feature>
<feature type="region of interest" description="Disordered" evidence="1">
    <location>
        <begin position="2949"/>
        <end position="2985"/>
    </location>
</feature>
<protein>
    <submittedName>
        <fullName evidence="4">Protein transport protein SEC7, putative (SEC7)</fullName>
    </submittedName>
</protein>
<dbReference type="GO" id="GO:0016192">
    <property type="term" value="P:vesicle-mediated transport"/>
    <property type="evidence" value="ECO:0007669"/>
    <property type="project" value="UniProtKB-ARBA"/>
</dbReference>
<dbReference type="PANTHER" id="PTHR10663">
    <property type="entry name" value="GUANYL-NUCLEOTIDE EXCHANGE FACTOR"/>
    <property type="match status" value="1"/>
</dbReference>
<organism evidence="4 7">
    <name type="scientific">Plasmodium ovale wallikeri</name>
    <dbReference type="NCBI Taxonomy" id="864142"/>
    <lineage>
        <taxon>Eukaryota</taxon>
        <taxon>Sar</taxon>
        <taxon>Alveolata</taxon>
        <taxon>Apicomplexa</taxon>
        <taxon>Aconoidasida</taxon>
        <taxon>Haemosporida</taxon>
        <taxon>Plasmodiidae</taxon>
        <taxon>Plasmodium</taxon>
        <taxon>Plasmodium (Plasmodium)</taxon>
    </lineage>
</organism>
<feature type="compositionally biased region" description="Basic and acidic residues" evidence="1">
    <location>
        <begin position="3082"/>
        <end position="3110"/>
    </location>
</feature>
<feature type="region of interest" description="Disordered" evidence="1">
    <location>
        <begin position="1944"/>
        <end position="1980"/>
    </location>
</feature>
<dbReference type="EMBL" id="FLRE01000171">
    <property type="protein sequence ID" value="SBT43893.1"/>
    <property type="molecule type" value="Genomic_DNA"/>
</dbReference>
<feature type="region of interest" description="Disordered" evidence="1">
    <location>
        <begin position="884"/>
        <end position="914"/>
    </location>
</feature>
<dbReference type="InterPro" id="IPR035999">
    <property type="entry name" value="Sec7_dom_sf"/>
</dbReference>
<feature type="region of interest" description="Disordered" evidence="1">
    <location>
        <begin position="3053"/>
        <end position="3110"/>
    </location>
</feature>
<feature type="transmembrane region" description="Helical" evidence="2">
    <location>
        <begin position="2603"/>
        <end position="2622"/>
    </location>
</feature>
<evidence type="ECO:0000256" key="1">
    <source>
        <dbReference type="SAM" id="MobiDB-lite"/>
    </source>
</evidence>
<sequence length="3110" mass="364308">MEYNKHYEKKKMEKCISFKNMCNIYKEECKKRGGDDVMSVGFNSDELTKLNIFTIIKNEIINVLSVIKKHEYNKNLDSSIVDALFILYNSINNLNKNLKEEIYAHDFSSKLDIYHIAPFLNIIRNNNIFYKIKLSALHSLDHILKYNSSYFNEKINEENVSGKQDSYMSLDNEHDIKSAHSDHKNKKDLTYSNKYKCAKVHDIKKGEMEMQLSKMNEKTPKKKKYNFFSKNYKLSKKMNYKKEENTNFLINKGNNIINISIETLLSAPINYNNVNHEEIILYDTILLFNNILCNAIKVVDRKNIIKIICYIFKIYKNNKYSLLFKGNCESMLKNIFYVVMKNVMNAVMNSNMVSHHLAISPREGSHHDGSHHGSSYHESSIHEESNPINSNSVHKMENSGDDEFIHDILTIILILLNSNKNNFIVDLLKTKEGITLYNDLHENDVSQDNMESINLLSFRLLNILLETCGYSLINKNFDAICNIIRCLFFHITSSSFILMCRSMRTYINIFILYKKHFFIYNEIFINILLNILRKSTSKNVTETTLLTLSYFCLENVLFEIYYNHDVNLYSSDLLENMLQSILELCINFIQNTPIMNEVIFKMVKSILHILEPCIDRSSGEERCIHPYFSSNRNSSNVGCEPKDRLHEIGYTNQLTSQFRSDIYSNAFGYVMNSKIKKRGKSRNKPWGKNCHDEIEDKRDIQKQKCGKKRKVEKSVYTMDSTNESFNSKKEKENESTTNDNKKNNKMGVESTENLSKKSNMNELYSLNFLTSSKDKSYVIFCSILLFERIKDYIKIDYIKKKEHLMRKKKTRKEILKKSAIIFNTLKNKSISELIKMKIIQTEDTLNQFDSNYSIIDSVLVQRNENNVHVYSDATYDEKSCTVKDEDGEKANEERSNQVHSDCNTSSKHDKNDHIENRCNSNLCSNPTYDTKCSEGEKHTDSQNNVTEQSAHKEEEGIGEDGVKEEKCKEATVNRPTTEICENDGIHNEKKECLTNIESSESTNTKYNRGRSIFQDENKDDVKTKEIHHDIHTKREDNVDELLKEDLDRKVENDNREKHNDVNKSDTILADSNFAQTNLKKSSITTDKKNLMEDNYFLKSIAKFLRYNPFLDKEFVGEYISHRKNINILKSYVRLFDFSNLSLLSSLRLFLHSFKLPGEAQLIERILEHFSLCFFYSNPICENLDRVYKIENEKIVPLLKEEELANTKRYILIDFLRSNSHGSGSSGTNVCASGTDSASTNINTDTNTNGNATVGAAQMSSEIHRSSVDTTRRDDMGAHKGRPIDGGQLEGCHVQGNINFKRDEDTNEYIHRNVYLLSKSVQSLNEEEIKKKYVLVENSDVIFILTYSIIMLNTDLHNNQVKNKMKLEEFIKNNRGINNGKNIDRVYLENLYNCILHEEIKLFSNVQNAYTNDNQYWKLIEKRKEQYKNYHLFKAKEVYYYKFDINKLLIKNNFIPIFFSIFKRTNDFNLTENCLCIFKMIINNVTYYHDLDSINRLCYIFKYINFYLTQKSQSLLYLLFHFIKKCHNLFRDGWIVCINVMLKLITIDLVPIFFYPHMYINNTQFNNDKEFLHKKYIRGNCVETYTINKSITDIYNHPFLIFKKNVKKLNKSKWIDEFSNIFFSRNNTSENSNLSIIFKEGYSEKAEEKRNKKREKMHELLSKEKASNPNGACVKQVHDENENENEEKNEKKNENEKEKEKEIEKENETENENEKGIKKGIEKGIENENDDEDEDEDEEHNGEDEQEYTDEDNLNHIYVHMKVDPKNVDNNAIIDNVNIYKRIKLDIYNFFTINDFYNNMITNLNINSFIYLIKILMIKSSINKEKELGNVNPSTHKAEMHNANLKVQIPNQSYLSTDKSCGFNNSYDCVNDSNPVLVNSDNSFDLFYYNKQKLLTSQMLFHIMYFKINYTYVLCNMICKMDMKRFKKGKRRNEHHKAVFAGRETESATCGKSTGESKTSESGSSGGGSYSNNRSHSEGEDIERIAKAEEERKRNRYDLTLANIYDTDNSTNVSSSDSEYSDISSDSFYINKCKIITNADKSYSNNDEQEEQHYSEKSELLQDQAEFDKIYAYADDEEDDQGDNTACEEDDGVISTDEEGEEDQEDDRTSGKFDHTQTGYEHTFLSRVTKGKKGIRKDIHSRDLSKSNRVNGKKHILIDQLKMDLYMKTYIMHLKITVITFEHFFNLLNKFLMINYNKTIFVNIYNSIFKRFPMENIKFLTEQEIMSDKWYHIYDENFENIDKKLNYKEEKMDVNNIEKDMFLIKFSVTDSEEDWLFIEQLIMSVMNFSYICLHIYRDDKIKMSKRKICKMNTSNLFVKHYVQVKKKNNKFFFLCGIYLIYILQFLKKNILYRFIDKIIYVLEKIAKNVYVNSCIINIYLHMLQLITPNNILYKNTNNTNISLNDKDIYIYIEKATIYTESINSIINNNSVLLKLNNFNIENIILSLLPYLLYFNNKKEEINAHIASINSECLHIISNIYYKSIYMYINSPRKDIKMDPTLFPNCDDKHSNNQCKQYKNNTLFEKIIELKKMYIFLLTCFVLSLACSFSSKRTRSEAYIKLQQFLFNENYIFKKVKKNEELTNINNKNERNSKHEKFVYRDEKLIDLISNFIILPLITYNYYFPFICKNIYPHKSKEGNEQYRGHQVSESDKTTTQSVKNNYCKEALLNLNLHNKKNNDISDKMWTKNEYENCGCIINYKNIETVNPDLNVLNNLFNYANDYYIHTMLHKQYNYYFSYLYAKKMLTYDNVCYRKSMSISFVSHIILSFLYTLLNNSGDACDNTNTSKPDCNDESSSAKGREENKGGKKEKNSHSQNGEAKSEHAKGEKGAEDAEEGEDINLYELLCLNNETVCNKIVAKTKCESNCIYYFLKHFYHALLTIKEEAQKIINIYKETFVENIKNIIYVSSSYAYTLKDHRINCFSHIKDGYSFLSEEEKSCLKPYNVENAKNAQNTENTENTEVTENTEITENTENTENAENKRNGQQEMDRDIFKSISKLQVNVRISMVLVFHVLYADNNQNDQFKNVFEELLNVLLTKYSDKPETQEDDIINCASETKTENEKEQNRSGDLANGHEQGTEGIAQKEGEKTNGHSDDAKAGNETKPNEHEVK</sequence>
<dbReference type="Proteomes" id="UP000078555">
    <property type="component" value="Unassembled WGS sequence"/>
</dbReference>
<dbReference type="EMBL" id="FLRD01000129">
    <property type="protein sequence ID" value="SBT43426.1"/>
    <property type="molecule type" value="Genomic_DNA"/>
</dbReference>
<feature type="region of interest" description="Disordered" evidence="1">
    <location>
        <begin position="361"/>
        <end position="393"/>
    </location>
</feature>
<reference evidence="6 7" key="2">
    <citation type="submission" date="2016-05" db="EMBL/GenBank/DDBJ databases">
        <authorList>
            <person name="Naeem Raeece"/>
        </authorList>
    </citation>
    <scope>NUCLEOTIDE SEQUENCE [LARGE SCALE GENOMIC DNA]</scope>
</reference>
<feature type="region of interest" description="Disordered" evidence="1">
    <location>
        <begin position="711"/>
        <end position="753"/>
    </location>
</feature>
<keyword evidence="2" id="KW-0812">Transmembrane</keyword>
<feature type="compositionally biased region" description="Basic and acidic residues" evidence="1">
    <location>
        <begin position="931"/>
        <end position="940"/>
    </location>
</feature>
<feature type="compositionally biased region" description="Polar residues" evidence="1">
    <location>
        <begin position="2783"/>
        <end position="2796"/>
    </location>
</feature>
<dbReference type="Gene3D" id="1.10.220.20">
    <property type="match status" value="1"/>
</dbReference>
<feature type="transmembrane region" description="Helical" evidence="2">
    <location>
        <begin position="2274"/>
        <end position="2295"/>
    </location>
</feature>
<proteinExistence type="predicted"/>
<dbReference type="PROSITE" id="PS50190">
    <property type="entry name" value="SEC7"/>
    <property type="match status" value="1"/>
</dbReference>
<dbReference type="Gene3D" id="1.10.1000.11">
    <property type="entry name" value="Arf Nucleotide-binding Site Opener,domain 2"/>
    <property type="match status" value="2"/>
</dbReference>
<accession>A0A1A8ZHS5</accession>
<evidence type="ECO:0000313" key="4">
    <source>
        <dbReference type="EMBL" id="SBT43426.1"/>
    </source>
</evidence>
<dbReference type="GO" id="GO:0012505">
    <property type="term" value="C:endomembrane system"/>
    <property type="evidence" value="ECO:0007669"/>
    <property type="project" value="UniProtKB-ARBA"/>
</dbReference>
<feature type="transmembrane region" description="Helical" evidence="2">
    <location>
        <begin position="2531"/>
        <end position="2549"/>
    </location>
</feature>
<dbReference type="GO" id="GO:0005085">
    <property type="term" value="F:guanyl-nucleotide exchange factor activity"/>
    <property type="evidence" value="ECO:0007669"/>
    <property type="project" value="InterPro"/>
</dbReference>
<feature type="region of interest" description="Disordered" evidence="1">
    <location>
        <begin position="2075"/>
        <end position="2115"/>
    </location>
</feature>
<feature type="compositionally biased region" description="Low complexity" evidence="1">
    <location>
        <begin position="2949"/>
        <end position="2976"/>
    </location>
</feature>
<feature type="compositionally biased region" description="Basic and acidic residues" evidence="1">
    <location>
        <begin position="3056"/>
        <end position="3066"/>
    </location>
</feature>
<feature type="transmembrane region" description="Helical" evidence="2">
    <location>
        <begin position="2328"/>
        <end position="2345"/>
    </location>
</feature>